<proteinExistence type="predicted"/>
<protein>
    <submittedName>
        <fullName evidence="2">Putative secreted protein</fullName>
    </submittedName>
</protein>
<accession>A0A2M4D9E2</accession>
<name>A0A2M4D9E2_ANODA</name>
<organism evidence="2">
    <name type="scientific">Anopheles darlingi</name>
    <name type="common">Mosquito</name>
    <dbReference type="NCBI Taxonomy" id="43151"/>
    <lineage>
        <taxon>Eukaryota</taxon>
        <taxon>Metazoa</taxon>
        <taxon>Ecdysozoa</taxon>
        <taxon>Arthropoda</taxon>
        <taxon>Hexapoda</taxon>
        <taxon>Insecta</taxon>
        <taxon>Pterygota</taxon>
        <taxon>Neoptera</taxon>
        <taxon>Endopterygota</taxon>
        <taxon>Diptera</taxon>
        <taxon>Nematocera</taxon>
        <taxon>Culicoidea</taxon>
        <taxon>Culicidae</taxon>
        <taxon>Anophelinae</taxon>
        <taxon>Anopheles</taxon>
    </lineage>
</organism>
<dbReference type="AlphaFoldDB" id="A0A2M4D9E2"/>
<keyword evidence="1" id="KW-0472">Membrane</keyword>
<dbReference type="EMBL" id="GGFL01009991">
    <property type="protein sequence ID" value="MBW74169.1"/>
    <property type="molecule type" value="Transcribed_RNA"/>
</dbReference>
<evidence type="ECO:0000313" key="2">
    <source>
        <dbReference type="EMBL" id="MBW74169.1"/>
    </source>
</evidence>
<feature type="transmembrane region" description="Helical" evidence="1">
    <location>
        <begin position="12"/>
        <end position="31"/>
    </location>
</feature>
<keyword evidence="1" id="KW-0812">Transmembrane</keyword>
<reference evidence="2" key="1">
    <citation type="submission" date="2018-01" db="EMBL/GenBank/DDBJ databases">
        <title>An insight into the sialome of Amazonian anophelines.</title>
        <authorList>
            <person name="Ribeiro J.M."/>
            <person name="Scarpassa V."/>
            <person name="Calvo E."/>
        </authorList>
    </citation>
    <scope>NUCLEOTIDE SEQUENCE</scope>
</reference>
<evidence type="ECO:0000256" key="1">
    <source>
        <dbReference type="SAM" id="Phobius"/>
    </source>
</evidence>
<keyword evidence="1" id="KW-1133">Transmembrane helix</keyword>
<sequence>MNPMECTVLPLLPTLSRLIITVIISIFPLHVRTHAHTITFRCTMLHSAKPAWFDAARFGRFGKYIKIGTQSQICQKKKKPPVDVHGRREGHGRAYYVCSA</sequence>